<protein>
    <recommendedName>
        <fullName evidence="5">Protein kinase domain-containing protein</fullName>
    </recommendedName>
</protein>
<feature type="region of interest" description="Disordered" evidence="4">
    <location>
        <begin position="544"/>
        <end position="563"/>
    </location>
</feature>
<feature type="region of interest" description="Disordered" evidence="4">
    <location>
        <begin position="727"/>
        <end position="933"/>
    </location>
</feature>
<dbReference type="OrthoDB" id="504170at2759"/>
<feature type="compositionally biased region" description="Acidic residues" evidence="4">
    <location>
        <begin position="842"/>
        <end position="853"/>
    </location>
</feature>
<gene>
    <name evidence="6" type="ORF">INT43_006590</name>
</gene>
<dbReference type="GO" id="GO:0035556">
    <property type="term" value="P:intracellular signal transduction"/>
    <property type="evidence" value="ECO:0007669"/>
    <property type="project" value="TreeGrafter"/>
</dbReference>
<feature type="compositionally biased region" description="Polar residues" evidence="4">
    <location>
        <begin position="656"/>
        <end position="668"/>
    </location>
</feature>
<keyword evidence="7" id="KW-1185">Reference proteome</keyword>
<feature type="region of interest" description="Disordered" evidence="4">
    <location>
        <begin position="649"/>
        <end position="668"/>
    </location>
</feature>
<dbReference type="GO" id="GO:0005737">
    <property type="term" value="C:cytoplasm"/>
    <property type="evidence" value="ECO:0007669"/>
    <property type="project" value="TreeGrafter"/>
</dbReference>
<evidence type="ECO:0000313" key="6">
    <source>
        <dbReference type="EMBL" id="KAG2183584.1"/>
    </source>
</evidence>
<dbReference type="PANTHER" id="PTHR24346">
    <property type="entry name" value="MAP/MICROTUBULE AFFINITY-REGULATING KINASE"/>
    <property type="match status" value="1"/>
</dbReference>
<dbReference type="InterPro" id="IPR008271">
    <property type="entry name" value="Ser/Thr_kinase_AS"/>
</dbReference>
<dbReference type="Proteomes" id="UP000654370">
    <property type="component" value="Unassembled WGS sequence"/>
</dbReference>
<dbReference type="CDD" id="cd14003">
    <property type="entry name" value="STKc_AMPK-like"/>
    <property type="match status" value="1"/>
</dbReference>
<feature type="region of interest" description="Disordered" evidence="4">
    <location>
        <begin position="593"/>
        <end position="617"/>
    </location>
</feature>
<feature type="domain" description="Protein kinase" evidence="5">
    <location>
        <begin position="40"/>
        <end position="286"/>
    </location>
</feature>
<evidence type="ECO:0000256" key="4">
    <source>
        <dbReference type="SAM" id="MobiDB-lite"/>
    </source>
</evidence>
<comment type="caution">
    <text evidence="6">The sequence shown here is derived from an EMBL/GenBank/DDBJ whole genome shotgun (WGS) entry which is preliminary data.</text>
</comment>
<feature type="compositionally biased region" description="Low complexity" evidence="4">
    <location>
        <begin position="890"/>
        <end position="901"/>
    </location>
</feature>
<feature type="compositionally biased region" description="Low complexity" evidence="4">
    <location>
        <begin position="599"/>
        <end position="608"/>
    </location>
</feature>
<feature type="compositionally biased region" description="Polar residues" evidence="4">
    <location>
        <begin position="902"/>
        <end position="912"/>
    </location>
</feature>
<feature type="binding site" evidence="3">
    <location>
        <position position="70"/>
    </location>
    <ligand>
        <name>ATP</name>
        <dbReference type="ChEBI" id="CHEBI:30616"/>
    </ligand>
</feature>
<dbReference type="Gene3D" id="1.10.510.10">
    <property type="entry name" value="Transferase(Phosphotransferase) domain 1"/>
    <property type="match status" value="1"/>
</dbReference>
<dbReference type="InterPro" id="IPR017441">
    <property type="entry name" value="Protein_kinase_ATP_BS"/>
</dbReference>
<feature type="compositionally biased region" description="Low complexity" evidence="4">
    <location>
        <begin position="381"/>
        <end position="404"/>
    </location>
</feature>
<dbReference type="EMBL" id="JAEPQZ010000003">
    <property type="protein sequence ID" value="KAG2183584.1"/>
    <property type="molecule type" value="Genomic_DNA"/>
</dbReference>
<dbReference type="PROSITE" id="PS00107">
    <property type="entry name" value="PROTEIN_KINASE_ATP"/>
    <property type="match status" value="1"/>
</dbReference>
<dbReference type="PROSITE" id="PS00108">
    <property type="entry name" value="PROTEIN_KINASE_ST"/>
    <property type="match status" value="1"/>
</dbReference>
<dbReference type="SMART" id="SM00220">
    <property type="entry name" value="S_TKc"/>
    <property type="match status" value="1"/>
</dbReference>
<evidence type="ECO:0000313" key="7">
    <source>
        <dbReference type="Proteomes" id="UP000654370"/>
    </source>
</evidence>
<dbReference type="PANTHER" id="PTHR24346:SF110">
    <property type="entry name" value="NON-SPECIFIC SERINE_THREONINE PROTEIN KINASE"/>
    <property type="match status" value="1"/>
</dbReference>
<organism evidence="6 7">
    <name type="scientific">Mortierella isabellina</name>
    <name type="common">Filamentous fungus</name>
    <name type="synonym">Umbelopsis isabellina</name>
    <dbReference type="NCBI Taxonomy" id="91625"/>
    <lineage>
        <taxon>Eukaryota</taxon>
        <taxon>Fungi</taxon>
        <taxon>Fungi incertae sedis</taxon>
        <taxon>Mucoromycota</taxon>
        <taxon>Mucoromycotina</taxon>
        <taxon>Umbelopsidomycetes</taxon>
        <taxon>Umbelopsidales</taxon>
        <taxon>Umbelopsidaceae</taxon>
        <taxon>Umbelopsis</taxon>
    </lineage>
</organism>
<keyword evidence="1 3" id="KW-0547">Nucleotide-binding</keyword>
<feature type="compositionally biased region" description="Low complexity" evidence="4">
    <location>
        <begin position="823"/>
        <end position="841"/>
    </location>
</feature>
<dbReference type="GO" id="GO:0004674">
    <property type="term" value="F:protein serine/threonine kinase activity"/>
    <property type="evidence" value="ECO:0007669"/>
    <property type="project" value="TreeGrafter"/>
</dbReference>
<dbReference type="AlphaFoldDB" id="A0A8H7PZG9"/>
<keyword evidence="2 3" id="KW-0067">ATP-binding</keyword>
<accession>A0A8H7PZG9</accession>
<proteinExistence type="predicted"/>
<dbReference type="FunFam" id="1.10.510.10:FF:000571">
    <property type="entry name" value="Maternal embryonic leucine zipper kinase"/>
    <property type="match status" value="1"/>
</dbReference>
<reference evidence="6" key="1">
    <citation type="submission" date="2020-12" db="EMBL/GenBank/DDBJ databases">
        <title>Metabolic potential, ecology and presence of endohyphal bacteria is reflected in genomic diversity of Mucoromycotina.</title>
        <authorList>
            <person name="Muszewska A."/>
            <person name="Okrasinska A."/>
            <person name="Steczkiewicz K."/>
            <person name="Drgas O."/>
            <person name="Orlowska M."/>
            <person name="Perlinska-Lenart U."/>
            <person name="Aleksandrzak-Piekarczyk T."/>
            <person name="Szatraj K."/>
            <person name="Zielenkiewicz U."/>
            <person name="Pilsyk S."/>
            <person name="Malc E."/>
            <person name="Mieczkowski P."/>
            <person name="Kruszewska J.S."/>
            <person name="Biernat P."/>
            <person name="Pawlowska J."/>
        </authorList>
    </citation>
    <scope>NUCLEOTIDE SEQUENCE</scope>
    <source>
        <strain evidence="6">WA0000067209</strain>
    </source>
</reference>
<dbReference type="InterPro" id="IPR000719">
    <property type="entry name" value="Prot_kinase_dom"/>
</dbReference>
<evidence type="ECO:0000256" key="2">
    <source>
        <dbReference type="ARBA" id="ARBA00022840"/>
    </source>
</evidence>
<dbReference type="Pfam" id="PF00069">
    <property type="entry name" value="Pkinase"/>
    <property type="match status" value="1"/>
</dbReference>
<evidence type="ECO:0000259" key="5">
    <source>
        <dbReference type="PROSITE" id="PS50011"/>
    </source>
</evidence>
<feature type="region of interest" description="Disordered" evidence="4">
    <location>
        <begin position="355"/>
        <end position="423"/>
    </location>
</feature>
<dbReference type="PROSITE" id="PS50011">
    <property type="entry name" value="PROTEIN_KINASE_DOM"/>
    <property type="match status" value="1"/>
</dbReference>
<evidence type="ECO:0000256" key="3">
    <source>
        <dbReference type="PROSITE-ProRule" id="PRU10141"/>
    </source>
</evidence>
<dbReference type="InterPro" id="IPR011009">
    <property type="entry name" value="Kinase-like_dom_sf"/>
</dbReference>
<sequence length="933" mass="104836">MSANHPNRTSLRNQKAKLAADYHDLLKELSATDTPVVGCYQLGKTIGEGTYGKVKLATHRLTAHQVAIKKIDRQHIPLITREIHHHRRLRHPNITALYEIISAEGCIHVVTEYCANGELFDVLAAEGRLSEPRARRWFGQLLDAIKYCHSHRVVHRDLKLENILLDAQWNVKLCDFGFTRECETRKMLETFCGSLAYAAPEVIMRKKYSGPEADIWSLGIVLYTLLTGELPFDDDHEPTMQDKILHLDYEIPDYLSEASQHLIDGILRLDPNERLSVYGILDHPWFSLDFEEVEDHYGSLTDDQSSVTSPHILFSQSNDSFTRVERDLDAITDCLRSQREDIQKMDVERERISHISWGNDVPPDTPTSTPRYSAPVPARYSTSSISSSNRLSSPSSLGVSPVGSPTNWRNEMDDMSMSSRSSYVPATATEQRLLNALQAAGFDADNMYKNVRAGSCDASSAIWYMLLEKLQREEENKQHKTGASSARNSVNRLSYRLSSPLGSVMSMPKGKDSAAELRRMAITSSAYTGKRMSDHQMLAEQPTPIETKDMQTQTTPSLDLPARPELTFEPRYDKPLPSPGAASLKRFINNNNFEKKQQSPSSSISSRSNNPGFFSSVKNLFGRREPLPRPSAPIMQWPQNVDDLPEGFTAQHHQRSQTQTSIQSDSRIMQSPPIYRSTSFGSRQRSLQLLNLPENEVDHMNYAQVSPVKPPSPSRNIHNLSIHLEKQQASYSMARPSIHMPPAPPRAALSADRADPEFAKRPIPSRLPKTISSSMQLKRAPGPPPTPSKEPREPDQQLPQQQQHHQEKYDACESNSSEGTHMESPLMEYSSPSSSTMASELSESDLSDDDEDQLVQATKIDASKPIEIVPEPSYSAPLPPKSSFAMRWQSPTSSPYGPSGTRTRLSIQNLSDSDVRNRMGRKVIVEEEEEEEE</sequence>
<dbReference type="GO" id="GO:0005524">
    <property type="term" value="F:ATP binding"/>
    <property type="evidence" value="ECO:0007669"/>
    <property type="project" value="UniProtKB-UniRule"/>
</dbReference>
<name>A0A8H7PZG9_MORIS</name>
<evidence type="ECO:0000256" key="1">
    <source>
        <dbReference type="ARBA" id="ARBA00022741"/>
    </source>
</evidence>
<dbReference type="SUPFAM" id="SSF56112">
    <property type="entry name" value="Protein kinase-like (PK-like)"/>
    <property type="match status" value="1"/>
</dbReference>